<gene>
    <name evidence="1" type="ORF">L3X37_10820</name>
</gene>
<proteinExistence type="predicted"/>
<dbReference type="InterPro" id="IPR017850">
    <property type="entry name" value="Alkaline_phosphatase_core_sf"/>
</dbReference>
<evidence type="ECO:0000313" key="2">
    <source>
        <dbReference type="Proteomes" id="UP001199795"/>
    </source>
</evidence>
<comment type="caution">
    <text evidence="1">The sequence shown here is derived from an EMBL/GenBank/DDBJ whole genome shotgun (WGS) entry which is preliminary data.</text>
</comment>
<dbReference type="AlphaFoldDB" id="A0AAE3ENT4"/>
<dbReference type="SUPFAM" id="SSF53649">
    <property type="entry name" value="Alkaline phosphatase-like"/>
    <property type="match status" value="1"/>
</dbReference>
<dbReference type="RefSeq" id="WP_237240187.1">
    <property type="nucleotide sequence ID" value="NZ_JAKKDU010000012.1"/>
</dbReference>
<dbReference type="InterPro" id="IPR002591">
    <property type="entry name" value="Phosphodiest/P_Trfase"/>
</dbReference>
<dbReference type="Proteomes" id="UP001199795">
    <property type="component" value="Unassembled WGS sequence"/>
</dbReference>
<dbReference type="CDD" id="cd00016">
    <property type="entry name" value="ALP_like"/>
    <property type="match status" value="1"/>
</dbReference>
<sequence length="301" mass="33475">MNLNQKYLSLLLLIFSIASFSQNKKVLLIGIDGLQYSEIEKAKTSNIDEFIIKRGFAGGIKGEASEQATSSGPGWITLLTGVWNDQHGITSNDGSKLSKAPSIFSFIKDHNKDANLVSISTWKEINLILKNDLYKTNFATVGGTDFLSTELMVNQITDYAPDFSFVHLDDVDHIGHSYGFGNAYTEVVEYIDSLVGDIMKAVSLRRKKHHEDWLVIIVTDHGRDSKGFSHGEQKVNQKTIFIGMNKEGNDYFMNSDDGKTLKTLKEVEALIPQTAVVPTILKHLGVPINPNWKLDGKPLID</sequence>
<protein>
    <submittedName>
        <fullName evidence="1">Alkaline phosphatase</fullName>
    </submittedName>
</protein>
<organism evidence="1 2">
    <name type="scientific">Wocania arenilitoris</name>
    <dbReference type="NCBI Taxonomy" id="2044858"/>
    <lineage>
        <taxon>Bacteria</taxon>
        <taxon>Pseudomonadati</taxon>
        <taxon>Bacteroidota</taxon>
        <taxon>Flavobacteriia</taxon>
        <taxon>Flavobacteriales</taxon>
        <taxon>Flavobacteriaceae</taxon>
        <taxon>Wocania</taxon>
    </lineage>
</organism>
<keyword evidence="2" id="KW-1185">Reference proteome</keyword>
<evidence type="ECO:0000313" key="1">
    <source>
        <dbReference type="EMBL" id="MCF7568850.1"/>
    </source>
</evidence>
<name>A0AAE3ENT4_9FLAO</name>
<dbReference type="Pfam" id="PF01663">
    <property type="entry name" value="Phosphodiest"/>
    <property type="match status" value="2"/>
</dbReference>
<dbReference type="PANTHER" id="PTHR10151:SF120">
    <property type="entry name" value="BIS(5'-ADENOSYL)-TRIPHOSPHATASE"/>
    <property type="match status" value="1"/>
</dbReference>
<dbReference type="EMBL" id="JAKKDU010000012">
    <property type="protein sequence ID" value="MCF7568850.1"/>
    <property type="molecule type" value="Genomic_DNA"/>
</dbReference>
<dbReference type="PANTHER" id="PTHR10151">
    <property type="entry name" value="ECTONUCLEOTIDE PYROPHOSPHATASE/PHOSPHODIESTERASE"/>
    <property type="match status" value="1"/>
</dbReference>
<dbReference type="GO" id="GO:0016787">
    <property type="term" value="F:hydrolase activity"/>
    <property type="evidence" value="ECO:0007669"/>
    <property type="project" value="UniProtKB-ARBA"/>
</dbReference>
<reference evidence="1" key="1">
    <citation type="submission" date="2022-01" db="EMBL/GenBank/DDBJ databases">
        <title>Draft genome sequence of Sabulilitoribacter arenilitoris KCTC 52401.</title>
        <authorList>
            <person name="Oh J.-S."/>
        </authorList>
    </citation>
    <scope>NUCLEOTIDE SEQUENCE</scope>
    <source>
        <strain evidence="1">HMF6543</strain>
    </source>
</reference>
<accession>A0AAE3ENT4</accession>
<dbReference type="Gene3D" id="3.40.720.10">
    <property type="entry name" value="Alkaline Phosphatase, subunit A"/>
    <property type="match status" value="1"/>
</dbReference>